<organism evidence="1 2">
    <name type="scientific">Flavipsychrobacter stenotrophus</name>
    <dbReference type="NCBI Taxonomy" id="2077091"/>
    <lineage>
        <taxon>Bacteria</taxon>
        <taxon>Pseudomonadati</taxon>
        <taxon>Bacteroidota</taxon>
        <taxon>Chitinophagia</taxon>
        <taxon>Chitinophagales</taxon>
        <taxon>Chitinophagaceae</taxon>
        <taxon>Flavipsychrobacter</taxon>
    </lineage>
</organism>
<proteinExistence type="predicted"/>
<name>A0A2S7SS18_9BACT</name>
<sequence>MNKLLPVLLVSAIGWTSCTKEKTAVPLTQKEIKKQVDSIMSAKSKSIIESANRDLQLRLKIEVKGRADSLVRMHAKPDTTVKTPKI</sequence>
<accession>A0A2S7SS18</accession>
<dbReference type="EMBL" id="PPSL01000006">
    <property type="protein sequence ID" value="PQJ09421.1"/>
    <property type="molecule type" value="Genomic_DNA"/>
</dbReference>
<evidence type="ECO:0000313" key="1">
    <source>
        <dbReference type="EMBL" id="PQJ09421.1"/>
    </source>
</evidence>
<dbReference type="PROSITE" id="PS51257">
    <property type="entry name" value="PROKAR_LIPOPROTEIN"/>
    <property type="match status" value="1"/>
</dbReference>
<gene>
    <name evidence="1" type="ORF">CJD36_019455</name>
</gene>
<dbReference type="RefSeq" id="WP_105040871.1">
    <property type="nucleotide sequence ID" value="NZ_PPSL01000006.1"/>
</dbReference>
<protein>
    <submittedName>
        <fullName evidence="1">Uncharacterized protein</fullName>
    </submittedName>
</protein>
<evidence type="ECO:0000313" key="2">
    <source>
        <dbReference type="Proteomes" id="UP000239872"/>
    </source>
</evidence>
<keyword evidence="2" id="KW-1185">Reference proteome</keyword>
<dbReference type="Proteomes" id="UP000239872">
    <property type="component" value="Unassembled WGS sequence"/>
</dbReference>
<reference evidence="1 2" key="1">
    <citation type="submission" date="2018-01" db="EMBL/GenBank/DDBJ databases">
        <title>A novel member of the phylum Bacteroidetes isolated from glacier ice.</title>
        <authorList>
            <person name="Liu Q."/>
            <person name="Xin Y.-H."/>
        </authorList>
    </citation>
    <scope>NUCLEOTIDE SEQUENCE [LARGE SCALE GENOMIC DNA]</scope>
    <source>
        <strain evidence="1 2">RB1R16</strain>
    </source>
</reference>
<comment type="caution">
    <text evidence="1">The sequence shown here is derived from an EMBL/GenBank/DDBJ whole genome shotgun (WGS) entry which is preliminary data.</text>
</comment>
<dbReference type="AlphaFoldDB" id="A0A2S7SS18"/>